<gene>
    <name evidence="1" type="ORF">CWI80_04240</name>
</gene>
<name>A0A432Z9E5_9GAMM</name>
<dbReference type="STRING" id="1122124.GCA_000423165_00549"/>
<keyword evidence="2" id="KW-1185">Reference proteome</keyword>
<sequence>MKFWTQLAPMVKVAIILTVLLCVYDFSQRVMITTDVNTRNVNDFDASRYQVPTLSQASEVTAWLEARAQAQEQQQVEETAPEEAKTPLIEGGVNLGEMRVRVRGIYSPAQSSEQIALLEAQHLTERSLELTEVTQGYVLENYEVTKINVGSVTFTGADGSTVVIPVFDY</sequence>
<proteinExistence type="predicted"/>
<dbReference type="AlphaFoldDB" id="A0A432Z9E5"/>
<dbReference type="Proteomes" id="UP000287022">
    <property type="component" value="Unassembled WGS sequence"/>
</dbReference>
<evidence type="ECO:0000313" key="2">
    <source>
        <dbReference type="Proteomes" id="UP000287022"/>
    </source>
</evidence>
<reference evidence="2" key="1">
    <citation type="journal article" date="2018" name="Front. Microbiol.">
        <title>Genome-Based Analysis Reveals the Taxonomy and Diversity of the Family Idiomarinaceae.</title>
        <authorList>
            <person name="Liu Y."/>
            <person name="Lai Q."/>
            <person name="Shao Z."/>
        </authorList>
    </citation>
    <scope>NUCLEOTIDE SEQUENCE [LARGE SCALE GENOMIC DNA]</scope>
    <source>
        <strain evidence="2">c121</strain>
    </source>
</reference>
<evidence type="ECO:0000313" key="1">
    <source>
        <dbReference type="EMBL" id="RUO74557.1"/>
    </source>
</evidence>
<accession>A0A432Z9E5</accession>
<dbReference type="EMBL" id="PIQE01000001">
    <property type="protein sequence ID" value="RUO74557.1"/>
    <property type="molecule type" value="Genomic_DNA"/>
</dbReference>
<dbReference type="RefSeq" id="WP_026861597.1">
    <property type="nucleotide sequence ID" value="NZ_PIQE01000001.1"/>
</dbReference>
<protein>
    <submittedName>
        <fullName evidence="1">Uncharacterized protein</fullName>
    </submittedName>
</protein>
<organism evidence="1 2">
    <name type="scientific">Pseudidiomarina sediminum</name>
    <dbReference type="NCBI Taxonomy" id="431675"/>
    <lineage>
        <taxon>Bacteria</taxon>
        <taxon>Pseudomonadati</taxon>
        <taxon>Pseudomonadota</taxon>
        <taxon>Gammaproteobacteria</taxon>
        <taxon>Alteromonadales</taxon>
        <taxon>Idiomarinaceae</taxon>
        <taxon>Pseudidiomarina</taxon>
    </lineage>
</organism>
<comment type="caution">
    <text evidence="1">The sequence shown here is derived from an EMBL/GenBank/DDBJ whole genome shotgun (WGS) entry which is preliminary data.</text>
</comment>